<keyword evidence="6 7" id="KW-0472">Membrane</keyword>
<sequence length="196" mass="20997">MTTPLTDHHQRIWTLFRVFFGISAVALGGGLAMLPIMKREFVDKRHWLSNDDMIDTVAVMQSLPGIISINMAALIGYRVAGLAGASAAAIAVALPPFITIIVIAAAVQGLLQSPTMGRIFHGVRSAICALILLSAIKLAKQILVSRFAVILAVIGFVVMVFLPINAIWIIVLSALAGYIYQTISRFRQQATPGSAS</sequence>
<evidence type="ECO:0000313" key="9">
    <source>
        <dbReference type="Proteomes" id="UP001238163"/>
    </source>
</evidence>
<dbReference type="InterPro" id="IPR003370">
    <property type="entry name" value="Chromate_transpt"/>
</dbReference>
<dbReference type="Proteomes" id="UP001238163">
    <property type="component" value="Unassembled WGS sequence"/>
</dbReference>
<protein>
    <submittedName>
        <fullName evidence="8">Chromate transporter</fullName>
    </submittedName>
</protein>
<comment type="subcellular location">
    <subcellularLocation>
        <location evidence="1">Cell membrane</location>
        <topology evidence="1">Multi-pass membrane protein</topology>
    </subcellularLocation>
</comment>
<feature type="transmembrane region" description="Helical" evidence="7">
    <location>
        <begin position="148"/>
        <end position="180"/>
    </location>
</feature>
<feature type="transmembrane region" description="Helical" evidence="7">
    <location>
        <begin position="12"/>
        <end position="36"/>
    </location>
</feature>
<dbReference type="InterPro" id="IPR052518">
    <property type="entry name" value="CHR_Transporter"/>
</dbReference>
<keyword evidence="3" id="KW-1003">Cell membrane</keyword>
<keyword evidence="5 7" id="KW-1133">Transmembrane helix</keyword>
<reference evidence="8" key="1">
    <citation type="submission" date="2023-07" db="EMBL/GenBank/DDBJ databases">
        <title>Genomic Encyclopedia of Type Strains, Phase IV (KMG-IV): sequencing the most valuable type-strain genomes for metagenomic binning, comparative biology and taxonomic classification.</title>
        <authorList>
            <person name="Goeker M."/>
        </authorList>
    </citation>
    <scope>NUCLEOTIDE SEQUENCE</scope>
    <source>
        <strain evidence="8">DSM 24202</strain>
    </source>
</reference>
<evidence type="ECO:0000256" key="1">
    <source>
        <dbReference type="ARBA" id="ARBA00004651"/>
    </source>
</evidence>
<proteinExistence type="inferred from homology"/>
<dbReference type="RefSeq" id="WP_307259681.1">
    <property type="nucleotide sequence ID" value="NZ_JAUSVL010000001.1"/>
</dbReference>
<name>A0AAE4AMC8_9BACT</name>
<evidence type="ECO:0000256" key="2">
    <source>
        <dbReference type="ARBA" id="ARBA00005262"/>
    </source>
</evidence>
<evidence type="ECO:0000256" key="6">
    <source>
        <dbReference type="ARBA" id="ARBA00023136"/>
    </source>
</evidence>
<evidence type="ECO:0000313" key="8">
    <source>
        <dbReference type="EMBL" id="MDQ0288356.1"/>
    </source>
</evidence>
<evidence type="ECO:0000256" key="4">
    <source>
        <dbReference type="ARBA" id="ARBA00022692"/>
    </source>
</evidence>
<comment type="similarity">
    <text evidence="2">Belongs to the chromate ion transporter (CHR) (TC 2.A.51) family.</text>
</comment>
<feature type="transmembrane region" description="Helical" evidence="7">
    <location>
        <begin position="119"/>
        <end position="136"/>
    </location>
</feature>
<accession>A0AAE4AMC8</accession>
<organism evidence="8 9">
    <name type="scientific">Oligosphaera ethanolica</name>
    <dbReference type="NCBI Taxonomy" id="760260"/>
    <lineage>
        <taxon>Bacteria</taxon>
        <taxon>Pseudomonadati</taxon>
        <taxon>Lentisphaerota</taxon>
        <taxon>Oligosphaeria</taxon>
        <taxon>Oligosphaerales</taxon>
        <taxon>Oligosphaeraceae</taxon>
        <taxon>Oligosphaera</taxon>
    </lineage>
</organism>
<evidence type="ECO:0000256" key="5">
    <source>
        <dbReference type="ARBA" id="ARBA00022989"/>
    </source>
</evidence>
<evidence type="ECO:0000256" key="3">
    <source>
        <dbReference type="ARBA" id="ARBA00022475"/>
    </source>
</evidence>
<feature type="transmembrane region" description="Helical" evidence="7">
    <location>
        <begin position="83"/>
        <end position="107"/>
    </location>
</feature>
<dbReference type="PANTHER" id="PTHR43663">
    <property type="entry name" value="CHROMATE TRANSPORT PROTEIN-RELATED"/>
    <property type="match status" value="1"/>
</dbReference>
<keyword evidence="4 7" id="KW-0812">Transmembrane</keyword>
<comment type="caution">
    <text evidence="8">The sequence shown here is derived from an EMBL/GenBank/DDBJ whole genome shotgun (WGS) entry which is preliminary data.</text>
</comment>
<gene>
    <name evidence="8" type="ORF">J3R75_000463</name>
</gene>
<feature type="transmembrane region" description="Helical" evidence="7">
    <location>
        <begin position="57"/>
        <end position="77"/>
    </location>
</feature>
<dbReference type="GO" id="GO:0005886">
    <property type="term" value="C:plasma membrane"/>
    <property type="evidence" value="ECO:0007669"/>
    <property type="project" value="UniProtKB-SubCell"/>
</dbReference>
<dbReference type="GO" id="GO:0015109">
    <property type="term" value="F:chromate transmembrane transporter activity"/>
    <property type="evidence" value="ECO:0007669"/>
    <property type="project" value="InterPro"/>
</dbReference>
<dbReference type="EMBL" id="JAUSVL010000001">
    <property type="protein sequence ID" value="MDQ0288356.1"/>
    <property type="molecule type" value="Genomic_DNA"/>
</dbReference>
<evidence type="ECO:0000256" key="7">
    <source>
        <dbReference type="SAM" id="Phobius"/>
    </source>
</evidence>
<keyword evidence="9" id="KW-1185">Reference proteome</keyword>
<dbReference type="AlphaFoldDB" id="A0AAE4AMC8"/>
<dbReference type="PANTHER" id="PTHR43663:SF1">
    <property type="entry name" value="CHROMATE TRANSPORTER"/>
    <property type="match status" value="1"/>
</dbReference>
<dbReference type="Pfam" id="PF02417">
    <property type="entry name" value="Chromate_transp"/>
    <property type="match status" value="1"/>
</dbReference>